<dbReference type="Pfam" id="PF11102">
    <property type="entry name" value="YjbF"/>
    <property type="match status" value="1"/>
</dbReference>
<dbReference type="Proteomes" id="UP000198145">
    <property type="component" value="Unassembled WGS sequence"/>
</dbReference>
<dbReference type="AlphaFoldDB" id="A0A2D0AEN9"/>
<dbReference type="EMBL" id="NJBA01000004">
    <property type="protein sequence ID" value="OWP50542.1"/>
    <property type="molecule type" value="Genomic_DNA"/>
</dbReference>
<evidence type="ECO:0000313" key="2">
    <source>
        <dbReference type="Proteomes" id="UP000198145"/>
    </source>
</evidence>
<proteinExistence type="predicted"/>
<reference evidence="1 2" key="1">
    <citation type="submission" date="2017-06" db="EMBL/GenBank/DDBJ databases">
        <title>Draft genome of Pseudomonas nitroreducens DF05.</title>
        <authorList>
            <person name="Iyer R."/>
        </authorList>
    </citation>
    <scope>NUCLEOTIDE SEQUENCE [LARGE SCALE GENOMIC DNA]</scope>
    <source>
        <strain evidence="1 2">DF05</strain>
    </source>
</reference>
<comment type="caution">
    <text evidence="1">The sequence shown here is derived from an EMBL/GenBank/DDBJ whole genome shotgun (WGS) entry which is preliminary data.</text>
</comment>
<evidence type="ECO:0000313" key="1">
    <source>
        <dbReference type="EMBL" id="OWP50542.1"/>
    </source>
</evidence>
<gene>
    <name evidence="1" type="ORF">CEG18_13445</name>
</gene>
<evidence type="ECO:0008006" key="3">
    <source>
        <dbReference type="Google" id="ProtNLM"/>
    </source>
</evidence>
<name>A0A2D0AEN9_PSENT</name>
<organism evidence="1 2">
    <name type="scientific">Pseudomonas nitroreducens</name>
    <dbReference type="NCBI Taxonomy" id="46680"/>
    <lineage>
        <taxon>Bacteria</taxon>
        <taxon>Pseudomonadati</taxon>
        <taxon>Pseudomonadota</taxon>
        <taxon>Gammaproteobacteria</taxon>
        <taxon>Pseudomonadales</taxon>
        <taxon>Pseudomonadaceae</taxon>
        <taxon>Pseudomonas</taxon>
    </lineage>
</organism>
<dbReference type="SUPFAM" id="SSF159270">
    <property type="entry name" value="YmcC-like"/>
    <property type="match status" value="1"/>
</dbReference>
<accession>A0A2D0AEN9</accession>
<protein>
    <recommendedName>
        <fullName evidence="3">YjbF family lipoprotein</fullName>
    </recommendedName>
</protein>
<dbReference type="InterPro" id="IPR021308">
    <property type="entry name" value="GfcB"/>
</dbReference>
<dbReference type="PROSITE" id="PS51257">
    <property type="entry name" value="PROKAR_LIPOPROTEIN"/>
    <property type="match status" value="1"/>
</dbReference>
<dbReference type="InterPro" id="IPR023373">
    <property type="entry name" value="YmcC_sf"/>
</dbReference>
<dbReference type="RefSeq" id="WP_088417927.1">
    <property type="nucleotide sequence ID" value="NZ_NJBA01000004.1"/>
</dbReference>
<dbReference type="Gene3D" id="2.40.360.10">
    <property type="entry name" value="YmcC-like"/>
    <property type="match status" value="1"/>
</dbReference>
<sequence>MTALRLIALAALAASLSGCNPLMQGSLNTLGASLHGPAKLEVTQAQVDALPYYQIQVTTEYGSAVMALVRVQGKLQYWRTNANQLLLLEDGVIVRTLGFPNDLLGTRLASDSPFSRGLQGIANGQPSQRWIDLDSNAQFDVPLKGAFRLAGIETVRILDRDHSLLRVDESLDSPLAGMSSTNHYWVDPQDGFVMQSRQQVTPSLSVTLTQLRPLRGQP</sequence>
<dbReference type="eggNOG" id="ENOG502ZAMG">
    <property type="taxonomic scope" value="Bacteria"/>
</dbReference>